<dbReference type="RefSeq" id="WP_040273574.1">
    <property type="nucleotide sequence ID" value="NZ_JROO01000023.1"/>
</dbReference>
<dbReference type="STRING" id="183763.LP52_12470"/>
<dbReference type="PANTHER" id="PTHR39441:SF1">
    <property type="entry name" value="DUF2252 DOMAIN-CONTAINING PROTEIN"/>
    <property type="match status" value="1"/>
</dbReference>
<reference evidence="2" key="1">
    <citation type="journal article" date="2015" name="Chem. Biol.">
        <title>Structure, bioactivity, and resistance mechanism of streptomonomicin, an unusual lasso Peptide from an understudied halophilic actinomycete.</title>
        <authorList>
            <person name="Metelev M."/>
            <person name="Tietz J.I."/>
            <person name="Melby J.O."/>
            <person name="Blair P.M."/>
            <person name="Zhu L."/>
            <person name="Livnat I."/>
            <person name="Severinov K."/>
            <person name="Mitchell D.A."/>
        </authorList>
    </citation>
    <scope>NUCLEOTIDE SEQUENCE [LARGE SCALE GENOMIC DNA]</scope>
    <source>
        <strain evidence="2">YIM 90003</strain>
    </source>
</reference>
<comment type="caution">
    <text evidence="1">The sequence shown here is derived from an EMBL/GenBank/DDBJ whole genome shotgun (WGS) entry which is preliminary data.</text>
</comment>
<dbReference type="AlphaFoldDB" id="A0A0C2FH19"/>
<dbReference type="Pfam" id="PF10009">
    <property type="entry name" value="DUF2252"/>
    <property type="match status" value="1"/>
</dbReference>
<dbReference type="OrthoDB" id="1491115at2"/>
<organism evidence="1 2">
    <name type="scientific">Streptomonospora alba</name>
    <dbReference type="NCBI Taxonomy" id="183763"/>
    <lineage>
        <taxon>Bacteria</taxon>
        <taxon>Bacillati</taxon>
        <taxon>Actinomycetota</taxon>
        <taxon>Actinomycetes</taxon>
        <taxon>Streptosporangiales</taxon>
        <taxon>Nocardiopsidaceae</taxon>
        <taxon>Streptomonospora</taxon>
    </lineage>
</organism>
<protein>
    <recommendedName>
        <fullName evidence="3">DUF2252 domain-containing protein</fullName>
    </recommendedName>
</protein>
<evidence type="ECO:0000313" key="2">
    <source>
        <dbReference type="Proteomes" id="UP000031675"/>
    </source>
</evidence>
<evidence type="ECO:0000313" key="1">
    <source>
        <dbReference type="EMBL" id="KIH98574.1"/>
    </source>
</evidence>
<keyword evidence="2" id="KW-1185">Reference proteome</keyword>
<dbReference type="EMBL" id="JROO01000023">
    <property type="protein sequence ID" value="KIH98574.1"/>
    <property type="molecule type" value="Genomic_DNA"/>
</dbReference>
<dbReference type="InterPro" id="IPR018721">
    <property type="entry name" value="DUF2252"/>
</dbReference>
<sequence length="453" mass="50698">MSEFSALDTTASDTERQEQIVATLVDAFSDLMTAAPDAFRTKFRKMAADPFAFYRGSACLFYADVAGVEDPWIDERTSRVWIQGDLHAANFGTYMDAQGALIFDVNDFDEAYLGHFTWDIQRFVASVSLLCWRKAFSDEDIEALVGTYVRSYVEQVRWFAEHSRDESFSLRLDTTEGRIREVLQRSRLNSRVSLLDSMTRVQDYDRRFREGDGVRRLAAEERDAVCAAFEAYRATIPDDKRYSSIAYRVKDVVGKSGFGIGSAGLPAFNVLIEGFSEALDNDIVLSMKQGNVAAPSRVVTDTGISDYFLHHGHRTALSQRALQAHADPLLGHTTYGGTGFVVSELSPYTADLDWSDLTEPDEIGAVVDYLGRATAKAHCVSDRDSDQSLVPFQTEDAIIEALDGREEEFVAWNTDFARRYSEQARRDRSLFVDAFRNNAVPGVRSTGVSRTHA</sequence>
<dbReference type="PANTHER" id="PTHR39441">
    <property type="entry name" value="DUF2252 DOMAIN-CONTAINING PROTEIN"/>
    <property type="match status" value="1"/>
</dbReference>
<gene>
    <name evidence="1" type="ORF">LP52_12470</name>
</gene>
<evidence type="ECO:0008006" key="3">
    <source>
        <dbReference type="Google" id="ProtNLM"/>
    </source>
</evidence>
<dbReference type="Proteomes" id="UP000031675">
    <property type="component" value="Unassembled WGS sequence"/>
</dbReference>
<name>A0A0C2FH19_9ACTN</name>
<proteinExistence type="predicted"/>
<accession>A0A0C2FH19</accession>